<evidence type="ECO:0000313" key="7">
    <source>
        <dbReference type="EMBL" id="MBJ7610331.1"/>
    </source>
</evidence>
<dbReference type="GO" id="GO:0051539">
    <property type="term" value="F:4 iron, 4 sulfur cluster binding"/>
    <property type="evidence" value="ECO:0007669"/>
    <property type="project" value="UniProtKB-KW"/>
</dbReference>
<comment type="caution">
    <text evidence="7">The sequence shown here is derived from an EMBL/GenBank/DDBJ whole genome shotgun (WGS) entry which is preliminary data.</text>
</comment>
<organism evidence="7 8">
    <name type="scientific">Candidatus Amunia macphersoniae</name>
    <dbReference type="NCBI Taxonomy" id="3127014"/>
    <lineage>
        <taxon>Bacteria</taxon>
        <taxon>Bacillati</taxon>
        <taxon>Candidatus Dormiibacterota</taxon>
        <taxon>Candidatus Dormibacteria</taxon>
        <taxon>Candidatus Aeolococcales</taxon>
        <taxon>Candidatus Aeolococcaceae</taxon>
        <taxon>Candidatus Amunia</taxon>
    </lineage>
</organism>
<evidence type="ECO:0000256" key="2">
    <source>
        <dbReference type="ARBA" id="ARBA00022485"/>
    </source>
</evidence>
<sequence>MATGGVSLLDGPAVSAGAETFAEHQSRLGARPQFSGGSLIDIVDAAGLRGRGGAAFPTGRKWTAVRERSEGRAVVVANGAETEPLSGKDRLLLSARPHLVLDGVLLAAEAVAANRAVVYISGAHDDAADAVSAAIAERRAADLPVAITVARAPHRYVAGEESAVVAKLNGGAARPTLVPPRPYQRGVDGRPTLVQNIETLAHAAVIARRGADAYQRAGADGATGTVLVTMAAAIHSPGVLELPGGSTIAQAVSAAGGATGSVAAVLVGGYFGRWVAADDAWDLRLGVDVPLGSGVIAIFPHGRCGLSQAAALVGFLARESAGQCGPCEHGLASLATTTAELAAGTARPRDADRLQRWIAQIAGRGACHHPDGALVLLSSALRVFAGDVTTHLRKGRCDRDQATILPAPDWKARAR</sequence>
<dbReference type="Gene3D" id="3.10.20.600">
    <property type="match status" value="1"/>
</dbReference>
<reference evidence="7 8" key="1">
    <citation type="submission" date="2020-10" db="EMBL/GenBank/DDBJ databases">
        <title>Ca. Dormibacterota MAGs.</title>
        <authorList>
            <person name="Montgomery K."/>
        </authorList>
    </citation>
    <scope>NUCLEOTIDE SEQUENCE [LARGE SCALE GENOMIC DNA]</scope>
    <source>
        <strain evidence="7">Mitchell_Peninsula_5</strain>
    </source>
</reference>
<dbReference type="InterPro" id="IPR037207">
    <property type="entry name" value="Nuop51_4Fe4S-bd_sf"/>
</dbReference>
<proteinExistence type="inferred from homology"/>
<dbReference type="Pfam" id="PF01512">
    <property type="entry name" value="Complex1_51K"/>
    <property type="match status" value="1"/>
</dbReference>
<dbReference type="GO" id="GO:0046872">
    <property type="term" value="F:metal ion binding"/>
    <property type="evidence" value="ECO:0007669"/>
    <property type="project" value="UniProtKB-KW"/>
</dbReference>
<name>A0A934KJ06_9BACT</name>
<dbReference type="PANTHER" id="PTHR43578">
    <property type="entry name" value="NADH-QUINONE OXIDOREDUCTASE SUBUNIT F"/>
    <property type="match status" value="1"/>
</dbReference>
<dbReference type="Proteomes" id="UP000614410">
    <property type="component" value="Unassembled WGS sequence"/>
</dbReference>
<accession>A0A934KJ06</accession>
<dbReference type="SUPFAM" id="SSF140490">
    <property type="entry name" value="Nqo1C-terminal domain-like"/>
    <property type="match status" value="1"/>
</dbReference>
<keyword evidence="4" id="KW-0408">Iron</keyword>
<dbReference type="Pfam" id="PF10589">
    <property type="entry name" value="NADH_4Fe-4S"/>
    <property type="match status" value="1"/>
</dbReference>
<comment type="similarity">
    <text evidence="1">Belongs to the complex I 51 kDa subunit family.</text>
</comment>
<evidence type="ECO:0000256" key="5">
    <source>
        <dbReference type="ARBA" id="ARBA00023014"/>
    </source>
</evidence>
<dbReference type="InterPro" id="IPR019575">
    <property type="entry name" value="Nuop51_4Fe4S-bd"/>
</dbReference>
<evidence type="ECO:0000256" key="4">
    <source>
        <dbReference type="ARBA" id="ARBA00023004"/>
    </source>
</evidence>
<keyword evidence="2" id="KW-0004">4Fe-4S</keyword>
<dbReference type="InterPro" id="IPR011538">
    <property type="entry name" value="Nuo51_FMN-bd"/>
</dbReference>
<dbReference type="InterPro" id="IPR037225">
    <property type="entry name" value="Nuo51_FMN-bd_sf"/>
</dbReference>
<evidence type="ECO:0000259" key="6">
    <source>
        <dbReference type="SMART" id="SM00928"/>
    </source>
</evidence>
<evidence type="ECO:0000256" key="3">
    <source>
        <dbReference type="ARBA" id="ARBA00022723"/>
    </source>
</evidence>
<dbReference type="PANTHER" id="PTHR43578:SF3">
    <property type="entry name" value="NADH-QUINONE OXIDOREDUCTASE SUBUNIT F"/>
    <property type="match status" value="1"/>
</dbReference>
<dbReference type="SUPFAM" id="SSF142019">
    <property type="entry name" value="Nqo1 FMN-binding domain-like"/>
    <property type="match status" value="1"/>
</dbReference>
<keyword evidence="3" id="KW-0479">Metal-binding</keyword>
<dbReference type="Gene3D" id="3.40.50.11540">
    <property type="entry name" value="NADH-ubiquinone oxidoreductase 51kDa subunit"/>
    <property type="match status" value="1"/>
</dbReference>
<dbReference type="SUPFAM" id="SSF142984">
    <property type="entry name" value="Nqo1 middle domain-like"/>
    <property type="match status" value="1"/>
</dbReference>
<gene>
    <name evidence="7" type="ORF">JF887_13005</name>
</gene>
<dbReference type="Gene3D" id="1.20.1440.230">
    <property type="entry name" value="NADH-ubiquinone oxidoreductase 51kDa subunit, iron-sulphur binding domain"/>
    <property type="match status" value="1"/>
</dbReference>
<dbReference type="AlphaFoldDB" id="A0A934KJ06"/>
<evidence type="ECO:0000313" key="8">
    <source>
        <dbReference type="Proteomes" id="UP000614410"/>
    </source>
</evidence>
<dbReference type="EMBL" id="JAEKNN010000061">
    <property type="protein sequence ID" value="MBJ7610331.1"/>
    <property type="molecule type" value="Genomic_DNA"/>
</dbReference>
<evidence type="ECO:0000256" key="1">
    <source>
        <dbReference type="ARBA" id="ARBA00007523"/>
    </source>
</evidence>
<feature type="domain" description="NADH-ubiquinone oxidoreductase 51kDa subunit iron-sulphur binding" evidence="6">
    <location>
        <begin position="306"/>
        <end position="351"/>
    </location>
</feature>
<protein>
    <recommendedName>
        <fullName evidence="6">NADH-ubiquinone oxidoreductase 51kDa subunit iron-sulphur binding domain-containing protein</fullName>
    </recommendedName>
</protein>
<dbReference type="SMART" id="SM00928">
    <property type="entry name" value="NADH_4Fe-4S"/>
    <property type="match status" value="1"/>
</dbReference>
<keyword evidence="5" id="KW-0411">Iron-sulfur</keyword>